<dbReference type="Proteomes" id="UP001165080">
    <property type="component" value="Unassembled WGS sequence"/>
</dbReference>
<keyword evidence="2" id="KW-1185">Reference proteome</keyword>
<dbReference type="AlphaFoldDB" id="A0A9W6BJG8"/>
<organism evidence="1 2">
    <name type="scientific">Pleodorina starrii</name>
    <dbReference type="NCBI Taxonomy" id="330485"/>
    <lineage>
        <taxon>Eukaryota</taxon>
        <taxon>Viridiplantae</taxon>
        <taxon>Chlorophyta</taxon>
        <taxon>core chlorophytes</taxon>
        <taxon>Chlorophyceae</taxon>
        <taxon>CS clade</taxon>
        <taxon>Chlamydomonadales</taxon>
        <taxon>Volvocaceae</taxon>
        <taxon>Pleodorina</taxon>
    </lineage>
</organism>
<dbReference type="EMBL" id="BRXU01000007">
    <property type="protein sequence ID" value="GLC52940.1"/>
    <property type="molecule type" value="Genomic_DNA"/>
</dbReference>
<sequence length="141" mass="15250">MPGRRQQPPMKKPYMSGGGHAALAAALAAHDYAAVDPKTCTATLPSWSCHSESYRSKFNHEHMGGGGFWRTLFGRRRSNKVAPAPGRRPCIVIKAANRMPELVDADDERMTGTTWAGGHVTTGEGLPAAYHVLRRVAVGLK</sequence>
<evidence type="ECO:0000313" key="1">
    <source>
        <dbReference type="EMBL" id="GLC52940.1"/>
    </source>
</evidence>
<evidence type="ECO:0000313" key="2">
    <source>
        <dbReference type="Proteomes" id="UP001165080"/>
    </source>
</evidence>
<reference evidence="1 2" key="1">
    <citation type="journal article" date="2023" name="Commun. Biol.">
        <title>Reorganization of the ancestral sex-determining regions during the evolution of trioecy in Pleodorina starrii.</title>
        <authorList>
            <person name="Takahashi K."/>
            <person name="Suzuki S."/>
            <person name="Kawai-Toyooka H."/>
            <person name="Yamamoto K."/>
            <person name="Hamaji T."/>
            <person name="Ootsuki R."/>
            <person name="Yamaguchi H."/>
            <person name="Kawachi M."/>
            <person name="Higashiyama T."/>
            <person name="Nozaki H."/>
        </authorList>
    </citation>
    <scope>NUCLEOTIDE SEQUENCE [LARGE SCALE GENOMIC DNA]</scope>
    <source>
        <strain evidence="1 2">NIES-4479</strain>
    </source>
</reference>
<comment type="caution">
    <text evidence="1">The sequence shown here is derived from an EMBL/GenBank/DDBJ whole genome shotgun (WGS) entry which is preliminary data.</text>
</comment>
<proteinExistence type="predicted"/>
<accession>A0A9W6BJG8</accession>
<name>A0A9W6BJG8_9CHLO</name>
<gene>
    <name evidence="1" type="primary">PLEST002440</name>
    <name evidence="1" type="ORF">PLESTB_000690500</name>
</gene>
<protein>
    <submittedName>
        <fullName evidence="1">Uncharacterized protein</fullName>
    </submittedName>
</protein>